<keyword evidence="2" id="KW-1185">Reference proteome</keyword>
<evidence type="ECO:0000313" key="2">
    <source>
        <dbReference type="Proteomes" id="UP001642260"/>
    </source>
</evidence>
<proteinExistence type="predicted"/>
<gene>
    <name evidence="1" type="ORF">ERUC_LOCUS4403</name>
</gene>
<dbReference type="EMBL" id="CAKOAT010064043">
    <property type="protein sequence ID" value="CAH8306276.1"/>
    <property type="molecule type" value="Genomic_DNA"/>
</dbReference>
<name>A0ABC8J678_ERUVS</name>
<organism evidence="1 2">
    <name type="scientific">Eruca vesicaria subsp. sativa</name>
    <name type="common">Garden rocket</name>
    <name type="synonym">Eruca sativa</name>
    <dbReference type="NCBI Taxonomy" id="29727"/>
    <lineage>
        <taxon>Eukaryota</taxon>
        <taxon>Viridiplantae</taxon>
        <taxon>Streptophyta</taxon>
        <taxon>Embryophyta</taxon>
        <taxon>Tracheophyta</taxon>
        <taxon>Spermatophyta</taxon>
        <taxon>Magnoliopsida</taxon>
        <taxon>eudicotyledons</taxon>
        <taxon>Gunneridae</taxon>
        <taxon>Pentapetalae</taxon>
        <taxon>rosids</taxon>
        <taxon>malvids</taxon>
        <taxon>Brassicales</taxon>
        <taxon>Brassicaceae</taxon>
        <taxon>Brassiceae</taxon>
        <taxon>Eruca</taxon>
    </lineage>
</organism>
<dbReference type="Proteomes" id="UP001642260">
    <property type="component" value="Unassembled WGS sequence"/>
</dbReference>
<protein>
    <submittedName>
        <fullName evidence="1">Uncharacterized protein</fullName>
    </submittedName>
</protein>
<sequence length="163" mass="18837">MMSFGIRKRNGLTLSASSPLQGHALFFKFRAFSVPHSLLIFVSPTRFQRLCAVRPRHVLCLWSRDSMRVDGVYQISFRCGDLLEFSAIPVHGGSLELPRRLFSSYCRYAFFFLISYRLLELNVSGGEKFGRVYQEPATLMMVRMFRQPRKRGERHPLVVTIIG</sequence>
<accession>A0ABC8J678</accession>
<comment type="caution">
    <text evidence="1">The sequence shown here is derived from an EMBL/GenBank/DDBJ whole genome shotgun (WGS) entry which is preliminary data.</text>
</comment>
<reference evidence="1 2" key="1">
    <citation type="submission" date="2022-03" db="EMBL/GenBank/DDBJ databases">
        <authorList>
            <person name="Macdonald S."/>
            <person name="Ahmed S."/>
            <person name="Newling K."/>
        </authorList>
    </citation>
    <scope>NUCLEOTIDE SEQUENCE [LARGE SCALE GENOMIC DNA]</scope>
</reference>
<dbReference type="AlphaFoldDB" id="A0ABC8J678"/>
<evidence type="ECO:0000313" key="1">
    <source>
        <dbReference type="EMBL" id="CAH8306276.1"/>
    </source>
</evidence>